<keyword evidence="2" id="KW-0521">NADP</keyword>
<keyword evidence="3" id="KW-0560">Oxidoreductase</keyword>
<dbReference type="PROSITE" id="PS00063">
    <property type="entry name" value="ALDOKETO_REDUCTASE_3"/>
    <property type="match status" value="1"/>
</dbReference>
<dbReference type="PROSITE" id="PS00798">
    <property type="entry name" value="ALDOKETO_REDUCTASE_1"/>
    <property type="match status" value="1"/>
</dbReference>
<dbReference type="PRINTS" id="PR00069">
    <property type="entry name" value="ALDKETRDTASE"/>
</dbReference>
<dbReference type="InterPro" id="IPR018170">
    <property type="entry name" value="Aldo/ket_reductase_CS"/>
</dbReference>
<dbReference type="InterPro" id="IPR020471">
    <property type="entry name" value="AKR"/>
</dbReference>
<dbReference type="PANTHER" id="PTHR43827:SF3">
    <property type="entry name" value="NADP-DEPENDENT OXIDOREDUCTASE DOMAIN-CONTAINING PROTEIN"/>
    <property type="match status" value="1"/>
</dbReference>
<evidence type="ECO:0000256" key="4">
    <source>
        <dbReference type="PIRSR" id="PIRSR000097-1"/>
    </source>
</evidence>
<dbReference type="SUPFAM" id="SSF51430">
    <property type="entry name" value="NAD(P)-linked oxidoreductase"/>
    <property type="match status" value="1"/>
</dbReference>
<dbReference type="PIRSF" id="PIRSF000097">
    <property type="entry name" value="AKR"/>
    <property type="match status" value="1"/>
</dbReference>
<dbReference type="OrthoDB" id="9804790at2"/>
<dbReference type="AlphaFoldDB" id="A0A2Y9C5C9"/>
<proteinExistence type="inferred from homology"/>
<feature type="active site" description="Proton donor" evidence="4">
    <location>
        <position position="53"/>
    </location>
</feature>
<dbReference type="FunFam" id="3.20.20.100:FF:000015">
    <property type="entry name" value="Oxidoreductase, aldo/keto reductase family"/>
    <property type="match status" value="1"/>
</dbReference>
<dbReference type="InterPro" id="IPR023210">
    <property type="entry name" value="NADP_OxRdtase_dom"/>
</dbReference>
<dbReference type="Gene3D" id="3.20.20.100">
    <property type="entry name" value="NADP-dependent oxidoreductase domain"/>
    <property type="match status" value="1"/>
</dbReference>
<evidence type="ECO:0000259" key="7">
    <source>
        <dbReference type="Pfam" id="PF00248"/>
    </source>
</evidence>
<evidence type="ECO:0000313" key="9">
    <source>
        <dbReference type="Proteomes" id="UP000245845"/>
    </source>
</evidence>
<evidence type="ECO:0000256" key="5">
    <source>
        <dbReference type="PIRSR" id="PIRSR000097-2"/>
    </source>
</evidence>
<evidence type="ECO:0000256" key="3">
    <source>
        <dbReference type="ARBA" id="ARBA00023002"/>
    </source>
</evidence>
<organism evidence="8 9">
    <name type="scientific">Faecalicatena orotica</name>
    <dbReference type="NCBI Taxonomy" id="1544"/>
    <lineage>
        <taxon>Bacteria</taxon>
        <taxon>Bacillati</taxon>
        <taxon>Bacillota</taxon>
        <taxon>Clostridia</taxon>
        <taxon>Lachnospirales</taxon>
        <taxon>Lachnospiraceae</taxon>
        <taxon>Faecalicatena</taxon>
    </lineage>
</organism>
<dbReference type="GO" id="GO:0016616">
    <property type="term" value="F:oxidoreductase activity, acting on the CH-OH group of donors, NAD or NADP as acceptor"/>
    <property type="evidence" value="ECO:0007669"/>
    <property type="project" value="UniProtKB-ARBA"/>
</dbReference>
<comment type="caution">
    <text evidence="8">The sequence shown here is derived from an EMBL/GenBank/DDBJ whole genome shotgun (WGS) entry which is preliminary data.</text>
</comment>
<dbReference type="EMBL" id="QGDL01000007">
    <property type="protein sequence ID" value="PWJ28910.1"/>
    <property type="molecule type" value="Genomic_DNA"/>
</dbReference>
<dbReference type="CDD" id="cd19071">
    <property type="entry name" value="AKR_AKR1-5-like"/>
    <property type="match status" value="1"/>
</dbReference>
<gene>
    <name evidence="8" type="ORF">A8806_10758</name>
</gene>
<feature type="domain" description="NADP-dependent oxidoreductase" evidence="7">
    <location>
        <begin position="19"/>
        <end position="266"/>
    </location>
</feature>
<evidence type="ECO:0000256" key="2">
    <source>
        <dbReference type="ARBA" id="ARBA00022857"/>
    </source>
</evidence>
<sequence length="282" mass="32268">MNKATDTFTLKNGVEIPCIGFGTWQTPDNEAAYTAIETAIAAGYRHIDTAKIYKNEESVGNAIKKSIVPREELFITGKVWNTDRGYETTLMACKESLKKMQLEYFDLYLIHWPASFNNYENWEQINVDTWKAMTDLYKAGMVKSIGVSNFMPHHLRALMDMEIVPMVNQIEFHPGQMEQETVHFCRKYNIVVEAYSPLGTGWMLDNAVLKSIGKKYNKTAAQICLRWAVQNKVIPLPKSITPDRIKENIQIFDFELSADDMDVINSMEYFAGSGHHPDSMKE</sequence>
<comment type="similarity">
    <text evidence="1">Belongs to the aldo/keto reductase family.</text>
</comment>
<dbReference type="InterPro" id="IPR036812">
    <property type="entry name" value="NAD(P)_OxRdtase_dom_sf"/>
</dbReference>
<dbReference type="PANTHER" id="PTHR43827">
    <property type="entry name" value="2,5-DIKETO-D-GLUCONIC ACID REDUCTASE"/>
    <property type="match status" value="1"/>
</dbReference>
<dbReference type="PROSITE" id="PS00062">
    <property type="entry name" value="ALDOKETO_REDUCTASE_2"/>
    <property type="match status" value="1"/>
</dbReference>
<keyword evidence="9" id="KW-1185">Reference proteome</keyword>
<evidence type="ECO:0000256" key="6">
    <source>
        <dbReference type="PIRSR" id="PIRSR000097-3"/>
    </source>
</evidence>
<dbReference type="RefSeq" id="WP_109731660.1">
    <property type="nucleotide sequence ID" value="NZ_BAAACK010000011.1"/>
</dbReference>
<reference evidence="8 9" key="1">
    <citation type="submission" date="2018-05" db="EMBL/GenBank/DDBJ databases">
        <title>The Hungate 1000. A catalogue of reference genomes from the rumen microbiome.</title>
        <authorList>
            <person name="Kelly W."/>
        </authorList>
    </citation>
    <scope>NUCLEOTIDE SEQUENCE [LARGE SCALE GENOMIC DNA]</scope>
    <source>
        <strain evidence="8 9">NLAE-zl-C242</strain>
    </source>
</reference>
<name>A0A2Y9C5C9_9FIRM</name>
<accession>A0A2Y9C5C9</accession>
<protein>
    <submittedName>
        <fullName evidence="8">Diketogulonate reductase-like aldo/keto reductase</fullName>
    </submittedName>
</protein>
<feature type="binding site" evidence="5">
    <location>
        <position position="111"/>
    </location>
    <ligand>
        <name>substrate</name>
    </ligand>
</feature>
<dbReference type="Pfam" id="PF00248">
    <property type="entry name" value="Aldo_ket_red"/>
    <property type="match status" value="1"/>
</dbReference>
<feature type="site" description="Lowers pKa of active site Tyr" evidence="6">
    <location>
        <position position="78"/>
    </location>
</feature>
<dbReference type="Proteomes" id="UP000245845">
    <property type="component" value="Unassembled WGS sequence"/>
</dbReference>
<evidence type="ECO:0000256" key="1">
    <source>
        <dbReference type="ARBA" id="ARBA00007905"/>
    </source>
</evidence>
<evidence type="ECO:0000313" key="8">
    <source>
        <dbReference type="EMBL" id="PWJ28910.1"/>
    </source>
</evidence>